<feature type="compositionally biased region" description="Basic and acidic residues" evidence="1">
    <location>
        <begin position="164"/>
        <end position="186"/>
    </location>
</feature>
<evidence type="ECO:0000256" key="1">
    <source>
        <dbReference type="SAM" id="MobiDB-lite"/>
    </source>
</evidence>
<evidence type="ECO:0000313" key="3">
    <source>
        <dbReference type="Proteomes" id="UP001152795"/>
    </source>
</evidence>
<dbReference type="EMBL" id="CACRXK020005049">
    <property type="protein sequence ID" value="CAB4004927.1"/>
    <property type="molecule type" value="Genomic_DNA"/>
</dbReference>
<accession>A0A6S7HLZ5</accession>
<feature type="region of interest" description="Disordered" evidence="1">
    <location>
        <begin position="427"/>
        <end position="486"/>
    </location>
</feature>
<dbReference type="InterPro" id="IPR025048">
    <property type="entry name" value="DUF3987"/>
</dbReference>
<dbReference type="Pfam" id="PF13148">
    <property type="entry name" value="DUF3987"/>
    <property type="match status" value="2"/>
</dbReference>
<dbReference type="Proteomes" id="UP001152795">
    <property type="component" value="Unassembled WGS sequence"/>
</dbReference>
<evidence type="ECO:0000313" key="2">
    <source>
        <dbReference type="EMBL" id="CAB4004927.1"/>
    </source>
</evidence>
<sequence>MDQISFTLLGFTQPQTARPIIEDTLNNAKGFTSRLLWYFPTPIFCKMQDTMLSEEEKLTTSRFKDELVKFLTDLYMKGESTYVIKQNNKKTDVTVNRVQYQLSQEVLEAFEAIHDDWELNICQKYLYNPLIGGLYSRGKSHLLRLSLPIQLFCPFYDSFQERGEGNEGDNHCTRDNNKDDNSKEDSEGGTDSCGDNGNSSSNESDGEDPIAIDEHNTNGGDEPIDELMVERERREINAPSIAMAASIFKCCLTQLFTGNANFHMDQISFTLLGFTQPQTARPIIEDTLNNAKGFTSRLLWYFPTPIFCKMQDTMLSEEEKLTTSRFKDELVKFLTDLYMKGESTYVIKQNNKKTDVTVNRVQYQLSQEVLEAFEAIHDDWELNICQKYLYNPLIGGLYSRGKSHLLRLSLPIQLFCPFYDSFQERGEGNEGDNHCTRDNNKDDNSKEDSEGGTDSCGDNGNSSSNESDGEDPIAIDEHNTNGGDEPIDELMVERERREINAPSIAMAASIFKCCLTQLCILTNKELIPNSEPCDDITLPNTLPHTTHQSEMNKLIRQVYFFVKEDSPEDHRSEASTDLIRHLAKIGIDINEYTDAFNTNNSESKKHLAEYLAKTDLAHNSHSPSKRPRTDTL</sequence>
<dbReference type="OrthoDB" id="10666969at2759"/>
<feature type="compositionally biased region" description="Low complexity" evidence="1">
    <location>
        <begin position="189"/>
        <end position="203"/>
    </location>
</feature>
<proteinExistence type="predicted"/>
<comment type="caution">
    <text evidence="2">The sequence shown here is derived from an EMBL/GenBank/DDBJ whole genome shotgun (WGS) entry which is preliminary data.</text>
</comment>
<organism evidence="2 3">
    <name type="scientific">Paramuricea clavata</name>
    <name type="common">Red gorgonian</name>
    <name type="synonym">Violescent sea-whip</name>
    <dbReference type="NCBI Taxonomy" id="317549"/>
    <lineage>
        <taxon>Eukaryota</taxon>
        <taxon>Metazoa</taxon>
        <taxon>Cnidaria</taxon>
        <taxon>Anthozoa</taxon>
        <taxon>Octocorallia</taxon>
        <taxon>Malacalcyonacea</taxon>
        <taxon>Plexauridae</taxon>
        <taxon>Paramuricea</taxon>
    </lineage>
</organism>
<protein>
    <submittedName>
        <fullName evidence="2">Uncharacterized protein</fullName>
    </submittedName>
</protein>
<name>A0A6S7HLZ5_PARCT</name>
<reference evidence="2" key="1">
    <citation type="submission" date="2020-04" db="EMBL/GenBank/DDBJ databases">
        <authorList>
            <person name="Alioto T."/>
            <person name="Alioto T."/>
            <person name="Gomez Garrido J."/>
        </authorList>
    </citation>
    <scope>NUCLEOTIDE SEQUENCE</scope>
    <source>
        <strain evidence="2">A484AB</strain>
    </source>
</reference>
<feature type="compositionally biased region" description="Basic and acidic residues" evidence="1">
    <location>
        <begin position="427"/>
        <end position="449"/>
    </location>
</feature>
<feature type="compositionally biased region" description="Low complexity" evidence="1">
    <location>
        <begin position="452"/>
        <end position="466"/>
    </location>
</feature>
<gene>
    <name evidence="2" type="ORF">PACLA_8A074293</name>
</gene>
<keyword evidence="3" id="KW-1185">Reference proteome</keyword>
<feature type="region of interest" description="Disordered" evidence="1">
    <location>
        <begin position="164"/>
        <end position="223"/>
    </location>
</feature>
<dbReference type="AlphaFoldDB" id="A0A6S7HLZ5"/>